<dbReference type="GO" id="GO:0008270">
    <property type="term" value="F:zinc ion binding"/>
    <property type="evidence" value="ECO:0007669"/>
    <property type="project" value="UniProtKB-KW"/>
</dbReference>
<evidence type="ECO:0000256" key="3">
    <source>
        <dbReference type="ARBA" id="ARBA00022737"/>
    </source>
</evidence>
<feature type="compositionally biased region" description="Polar residues" evidence="10">
    <location>
        <begin position="118"/>
        <end position="132"/>
    </location>
</feature>
<keyword evidence="2" id="KW-0479">Metal-binding</keyword>
<feature type="region of interest" description="Disordered" evidence="10">
    <location>
        <begin position="207"/>
        <end position="229"/>
    </location>
</feature>
<keyword evidence="3" id="KW-0677">Repeat</keyword>
<feature type="domain" description="B box-type" evidence="11">
    <location>
        <begin position="1"/>
        <end position="47"/>
    </location>
</feature>
<keyword evidence="5" id="KW-0862">Zinc</keyword>
<protein>
    <recommendedName>
        <fullName evidence="11">B box-type domain-containing protein</fullName>
    </recommendedName>
</protein>
<name>C0PQL7_PICSI</name>
<accession>C0PQL7</accession>
<dbReference type="InterPro" id="IPR000315">
    <property type="entry name" value="Znf_B-box"/>
</dbReference>
<dbReference type="Pfam" id="PF00643">
    <property type="entry name" value="zf-B_box"/>
    <property type="match status" value="2"/>
</dbReference>
<keyword evidence="6" id="KW-0805">Transcription regulation</keyword>
<feature type="domain" description="B box-type" evidence="11">
    <location>
        <begin position="52"/>
        <end position="99"/>
    </location>
</feature>
<evidence type="ECO:0000256" key="5">
    <source>
        <dbReference type="ARBA" id="ARBA00022833"/>
    </source>
</evidence>
<dbReference type="Gene3D" id="3.30.160.60">
    <property type="entry name" value="Classic Zinc Finger"/>
    <property type="match status" value="1"/>
</dbReference>
<dbReference type="PANTHER" id="PTHR31832">
    <property type="entry name" value="B-BOX ZINC FINGER PROTEIN 22"/>
    <property type="match status" value="1"/>
</dbReference>
<dbReference type="AlphaFoldDB" id="C0PQL7"/>
<evidence type="ECO:0000259" key="11">
    <source>
        <dbReference type="PROSITE" id="PS50119"/>
    </source>
</evidence>
<dbReference type="EMBL" id="BT070602">
    <property type="protein sequence ID" value="ACN40107.1"/>
    <property type="molecule type" value="mRNA"/>
</dbReference>
<proteinExistence type="evidence at transcript level"/>
<dbReference type="SMART" id="SM00336">
    <property type="entry name" value="BBOX"/>
    <property type="match status" value="2"/>
</dbReference>
<evidence type="ECO:0000256" key="6">
    <source>
        <dbReference type="ARBA" id="ARBA00023015"/>
    </source>
</evidence>
<evidence type="ECO:0000256" key="2">
    <source>
        <dbReference type="ARBA" id="ARBA00022723"/>
    </source>
</evidence>
<evidence type="ECO:0000256" key="8">
    <source>
        <dbReference type="ARBA" id="ARBA00023242"/>
    </source>
</evidence>
<dbReference type="PROSITE" id="PS50119">
    <property type="entry name" value="ZF_BBOX"/>
    <property type="match status" value="2"/>
</dbReference>
<evidence type="ECO:0000256" key="10">
    <source>
        <dbReference type="SAM" id="MobiDB-lite"/>
    </source>
</evidence>
<dbReference type="InterPro" id="IPR049808">
    <property type="entry name" value="CONSTANS-like_Bbox1"/>
</dbReference>
<evidence type="ECO:0000256" key="1">
    <source>
        <dbReference type="ARBA" id="ARBA00004123"/>
    </source>
</evidence>
<sequence length="279" mass="30084">MKIQCDACEKAAASVVCFADEAALCAECDIKVHKANKLASKHKRLALVGTSPKLSRCDICQEKAAIVFCLEDRAMLCQDCDESVHSPDTLAAKHQRFLATGIRVVALNAESLESQGLSEFNKQPTSISNSTAPAHAGPRMGSAHSSLAKPIPLGEPCWSVDELLPLSDFESKGDPDGLGYFDWEVDGFDHLGLFEHEQEEALACRVPQLSPTGPAGGKPSFTVKGKSKTEIPTVPDFDGACIVPDSDEACIVPDMGSLDTHEYPTPPPKRMRRSSFEAW</sequence>
<evidence type="ECO:0000256" key="7">
    <source>
        <dbReference type="ARBA" id="ARBA00023163"/>
    </source>
</evidence>
<dbReference type="GO" id="GO:0005634">
    <property type="term" value="C:nucleus"/>
    <property type="evidence" value="ECO:0007669"/>
    <property type="project" value="UniProtKB-SubCell"/>
</dbReference>
<dbReference type="GO" id="GO:0009640">
    <property type="term" value="P:photomorphogenesis"/>
    <property type="evidence" value="ECO:0007669"/>
    <property type="project" value="TreeGrafter"/>
</dbReference>
<feature type="region of interest" description="Disordered" evidence="10">
    <location>
        <begin position="118"/>
        <end position="146"/>
    </location>
</feature>
<evidence type="ECO:0000256" key="4">
    <source>
        <dbReference type="ARBA" id="ARBA00022771"/>
    </source>
</evidence>
<comment type="subcellular location">
    <subcellularLocation>
        <location evidence="1">Nucleus</location>
    </subcellularLocation>
</comment>
<evidence type="ECO:0000256" key="9">
    <source>
        <dbReference type="PROSITE-ProRule" id="PRU00024"/>
    </source>
</evidence>
<dbReference type="GO" id="GO:0006355">
    <property type="term" value="P:regulation of DNA-templated transcription"/>
    <property type="evidence" value="ECO:0007669"/>
    <property type="project" value="TreeGrafter"/>
</dbReference>
<organism evidence="12">
    <name type="scientific">Picea sitchensis</name>
    <name type="common">Sitka spruce</name>
    <name type="synonym">Pinus sitchensis</name>
    <dbReference type="NCBI Taxonomy" id="3332"/>
    <lineage>
        <taxon>Eukaryota</taxon>
        <taxon>Viridiplantae</taxon>
        <taxon>Streptophyta</taxon>
        <taxon>Embryophyta</taxon>
        <taxon>Tracheophyta</taxon>
        <taxon>Spermatophyta</taxon>
        <taxon>Pinopsida</taxon>
        <taxon>Pinidae</taxon>
        <taxon>Conifers I</taxon>
        <taxon>Pinales</taxon>
        <taxon>Pinaceae</taxon>
        <taxon>Picea</taxon>
    </lineage>
</organism>
<dbReference type="PANTHER" id="PTHR31832:SF41">
    <property type="entry name" value="B-BOX ZINC FINGER PROTEIN 24"/>
    <property type="match status" value="1"/>
</dbReference>
<keyword evidence="7" id="KW-0804">Transcription</keyword>
<keyword evidence="4 9" id="KW-0863">Zinc-finger</keyword>
<feature type="region of interest" description="Disordered" evidence="10">
    <location>
        <begin position="257"/>
        <end position="279"/>
    </location>
</feature>
<keyword evidence="8" id="KW-0539">Nucleus</keyword>
<reference evidence="12" key="1">
    <citation type="submission" date="2009-02" db="EMBL/GenBank/DDBJ databases">
        <title>Full length sequence-verified cDNA sequences from Sitka spruce (Picea sitchensis).</title>
        <authorList>
            <person name="Reid K.E."/>
            <person name="Liao N."/>
            <person name="Ralph S."/>
            <person name="Kolosova N."/>
            <person name="Oddy C."/>
            <person name="Moore R."/>
            <person name="Mayo M."/>
            <person name="Wagner S."/>
            <person name="King J."/>
            <person name="Yanchuk A."/>
            <person name="Holt R."/>
            <person name="Jones S."/>
            <person name="Marra M."/>
            <person name="Ritland C.E."/>
            <person name="Ritland K."/>
            <person name="Bohlmann J."/>
        </authorList>
    </citation>
    <scope>NUCLEOTIDE SEQUENCE</scope>
    <source>
        <tissue evidence="12">Green portion of the leader tissue</tissue>
    </source>
</reference>
<dbReference type="InterPro" id="IPR051979">
    <property type="entry name" value="B-box_zinc_finger"/>
</dbReference>
<dbReference type="CDD" id="cd19821">
    <property type="entry name" value="Bbox1_BBX-like"/>
    <property type="match status" value="2"/>
</dbReference>
<evidence type="ECO:0000313" key="12">
    <source>
        <dbReference type="EMBL" id="ACN40107.1"/>
    </source>
</evidence>